<comment type="caution">
    <text evidence="1">The sequence shown here is derived from an EMBL/GenBank/DDBJ whole genome shotgun (WGS) entry which is preliminary data.</text>
</comment>
<protein>
    <submittedName>
        <fullName evidence="1">Uncharacterized protein</fullName>
    </submittedName>
</protein>
<accession>A0A9X3N068</accession>
<organism evidence="1 2">
    <name type="scientific">Solirubrobacter ginsenosidimutans</name>
    <dbReference type="NCBI Taxonomy" id="490573"/>
    <lineage>
        <taxon>Bacteria</taxon>
        <taxon>Bacillati</taxon>
        <taxon>Actinomycetota</taxon>
        <taxon>Thermoleophilia</taxon>
        <taxon>Solirubrobacterales</taxon>
        <taxon>Solirubrobacteraceae</taxon>
        <taxon>Solirubrobacter</taxon>
    </lineage>
</organism>
<gene>
    <name evidence="1" type="ORF">OM076_37470</name>
</gene>
<dbReference type="EMBL" id="JAPDOD010000056">
    <property type="protein sequence ID" value="MDA0166015.1"/>
    <property type="molecule type" value="Genomic_DNA"/>
</dbReference>
<dbReference type="Proteomes" id="UP001149140">
    <property type="component" value="Unassembled WGS sequence"/>
</dbReference>
<evidence type="ECO:0000313" key="2">
    <source>
        <dbReference type="Proteomes" id="UP001149140"/>
    </source>
</evidence>
<sequence>MIIARVELDAAQRPVAGRLVVADGPQQPFSGWTELFAALQHAVAAAVGESAS</sequence>
<evidence type="ECO:0000313" key="1">
    <source>
        <dbReference type="EMBL" id="MDA0166015.1"/>
    </source>
</evidence>
<dbReference type="RefSeq" id="WP_270045277.1">
    <property type="nucleotide sequence ID" value="NZ_JAPDOD010000056.1"/>
</dbReference>
<keyword evidence="2" id="KW-1185">Reference proteome</keyword>
<reference evidence="1" key="1">
    <citation type="submission" date="2022-10" db="EMBL/GenBank/DDBJ databases">
        <title>The WGS of Solirubrobacter ginsenosidimutans DSM 21036.</title>
        <authorList>
            <person name="Jiang Z."/>
        </authorList>
    </citation>
    <scope>NUCLEOTIDE SEQUENCE</scope>
    <source>
        <strain evidence="1">DSM 21036</strain>
    </source>
</reference>
<name>A0A9X3N068_9ACTN</name>
<proteinExistence type="predicted"/>
<dbReference type="AlphaFoldDB" id="A0A9X3N068"/>